<dbReference type="Pfam" id="PF14022">
    <property type="entry name" value="DUF4238"/>
    <property type="match status" value="1"/>
</dbReference>
<evidence type="ECO:0000313" key="1">
    <source>
        <dbReference type="EMBL" id="MBH5146378.1"/>
    </source>
</evidence>
<protein>
    <submittedName>
        <fullName evidence="1">DUF4238 domain-containing protein</fullName>
    </submittedName>
</protein>
<dbReference type="RefSeq" id="WP_197942035.1">
    <property type="nucleotide sequence ID" value="NZ_JAECSB010000087.1"/>
</dbReference>
<dbReference type="EMBL" id="JAECSB010000087">
    <property type="protein sequence ID" value="MBH5146378.1"/>
    <property type="molecule type" value="Genomic_DNA"/>
</dbReference>
<dbReference type="Proteomes" id="UP000627573">
    <property type="component" value="Unassembled WGS sequence"/>
</dbReference>
<evidence type="ECO:0000313" key="2">
    <source>
        <dbReference type="Proteomes" id="UP000627573"/>
    </source>
</evidence>
<proteinExistence type="predicted"/>
<sequence>MVPDLMKLIEMMSFEHEWLSEKFVAESQQLAVNEKGRKHHYVPQMYLRRWALDGKVQPTQVDTRQVHRPQPPKEVAYQNNFYSLPPAGSSMDLPLKWLETHLGRIESDCADRLGELEAWGSGLVSDDALKRDLSVFLGLQVTRTPSNRQRSLLLVNGPDAAKRMFLRKMNPRLSIAEIEQSMRNRHADPKQEVLDLMIKPECTDVLIQSL</sequence>
<name>A0A8I0ZZX9_RHOER</name>
<dbReference type="InterPro" id="IPR025332">
    <property type="entry name" value="DUF4238"/>
</dbReference>
<accession>A0A8I0ZZX9</accession>
<gene>
    <name evidence="1" type="ORF">I3517_27620</name>
</gene>
<reference evidence="1 2" key="1">
    <citation type="submission" date="2020-12" db="EMBL/GenBank/DDBJ databases">
        <title>Draft genome sequence of furan degrading bacterial strain FUR100.</title>
        <authorList>
            <person name="Woiski C."/>
        </authorList>
    </citation>
    <scope>NUCLEOTIDE SEQUENCE [LARGE SCALE GENOMIC DNA]</scope>
    <source>
        <strain evidence="1 2">FUR100</strain>
    </source>
</reference>
<keyword evidence="2" id="KW-1185">Reference proteome</keyword>
<comment type="caution">
    <text evidence="1">The sequence shown here is derived from an EMBL/GenBank/DDBJ whole genome shotgun (WGS) entry which is preliminary data.</text>
</comment>
<dbReference type="AlphaFoldDB" id="A0A8I0ZZX9"/>
<organism evidence="1 2">
    <name type="scientific">Rhodococcus erythropolis</name>
    <name type="common">Arthrobacter picolinophilus</name>
    <dbReference type="NCBI Taxonomy" id="1833"/>
    <lineage>
        <taxon>Bacteria</taxon>
        <taxon>Bacillati</taxon>
        <taxon>Actinomycetota</taxon>
        <taxon>Actinomycetes</taxon>
        <taxon>Mycobacteriales</taxon>
        <taxon>Nocardiaceae</taxon>
        <taxon>Rhodococcus</taxon>
        <taxon>Rhodococcus erythropolis group</taxon>
    </lineage>
</organism>